<dbReference type="PRINTS" id="PR00680">
    <property type="entry name" value="PTREFOIL"/>
</dbReference>
<keyword evidence="2" id="KW-0964">Secreted</keyword>
<gene>
    <name evidence="8" type="primary">TFF1</name>
</gene>
<protein>
    <submittedName>
        <fullName evidence="8">Trefoil factor 1</fullName>
    </submittedName>
</protein>
<keyword evidence="9" id="KW-1185">Reference proteome</keyword>
<keyword evidence="3 6" id="KW-0732">Signal</keyword>
<dbReference type="PROSITE" id="PS00025">
    <property type="entry name" value="P_TREFOIL_1"/>
    <property type="match status" value="1"/>
</dbReference>
<evidence type="ECO:0000256" key="2">
    <source>
        <dbReference type="ARBA" id="ARBA00022525"/>
    </source>
</evidence>
<dbReference type="InterPro" id="IPR017994">
    <property type="entry name" value="P_trefoil_chordata"/>
</dbReference>
<dbReference type="InterPro" id="IPR044913">
    <property type="entry name" value="P_trefoil_dom_sf"/>
</dbReference>
<comment type="subcellular location">
    <subcellularLocation>
        <location evidence="1">Secreted</location>
    </subcellularLocation>
</comment>
<feature type="disulfide bond" evidence="5">
    <location>
        <begin position="41"/>
        <end position="56"/>
    </location>
</feature>
<proteinExistence type="predicted"/>
<dbReference type="InterPro" id="IPR017957">
    <property type="entry name" value="P_trefoil_CS"/>
</dbReference>
<feature type="domain" description="P-type" evidence="7">
    <location>
        <begin position="29"/>
        <end position="72"/>
    </location>
</feature>
<dbReference type="GO" id="GO:0005615">
    <property type="term" value="C:extracellular space"/>
    <property type="evidence" value="ECO:0007669"/>
    <property type="project" value="TreeGrafter"/>
</dbReference>
<dbReference type="GO" id="GO:0030277">
    <property type="term" value="P:maintenance of gastrointestinal epithelium"/>
    <property type="evidence" value="ECO:0007669"/>
    <property type="project" value="TreeGrafter"/>
</dbReference>
<evidence type="ECO:0000256" key="1">
    <source>
        <dbReference type="ARBA" id="ARBA00004613"/>
    </source>
</evidence>
<dbReference type="Ensembl" id="ENSCWAT00000019189.1">
    <property type="protein sequence ID" value="ENSCWAP00000017696.1"/>
    <property type="gene ID" value="ENSCWAG00000013623.1"/>
</dbReference>
<dbReference type="InterPro" id="IPR000519">
    <property type="entry name" value="P_trefoil_dom"/>
</dbReference>
<dbReference type="SUPFAM" id="SSF57492">
    <property type="entry name" value="Trefoil"/>
    <property type="match status" value="1"/>
</dbReference>
<sequence length="84" mass="8850">AVAMEPKVIGVLVLVFALALSSLARGEGETCQVAPHARVNCGFSGITAEECKNKGCCFDSQVIGVPWCFSPVAIDDPTDEECTF</sequence>
<evidence type="ECO:0000256" key="6">
    <source>
        <dbReference type="SAM" id="SignalP"/>
    </source>
</evidence>
<dbReference type="GO" id="GO:0030154">
    <property type="term" value="P:cell differentiation"/>
    <property type="evidence" value="ECO:0007669"/>
    <property type="project" value="Ensembl"/>
</dbReference>
<dbReference type="GO" id="GO:0008283">
    <property type="term" value="P:cell population proliferation"/>
    <property type="evidence" value="ECO:0007669"/>
    <property type="project" value="Ensembl"/>
</dbReference>
<evidence type="ECO:0000256" key="4">
    <source>
        <dbReference type="ARBA" id="ARBA00023157"/>
    </source>
</evidence>
<reference evidence="8" key="2">
    <citation type="submission" date="2025-09" db="UniProtKB">
        <authorList>
            <consortium name="Ensembl"/>
        </authorList>
    </citation>
    <scope>IDENTIFICATION</scope>
</reference>
<dbReference type="CDD" id="cd00111">
    <property type="entry name" value="Trefoil"/>
    <property type="match status" value="1"/>
</dbReference>
<dbReference type="GO" id="GO:0008285">
    <property type="term" value="P:negative regulation of cell population proliferation"/>
    <property type="evidence" value="ECO:0007669"/>
    <property type="project" value="Ensembl"/>
</dbReference>
<dbReference type="PROSITE" id="PS51448">
    <property type="entry name" value="P_TREFOIL_2"/>
    <property type="match status" value="1"/>
</dbReference>
<dbReference type="Proteomes" id="UP000694540">
    <property type="component" value="Unplaced"/>
</dbReference>
<evidence type="ECO:0000256" key="5">
    <source>
        <dbReference type="PROSITE-ProRule" id="PRU00779"/>
    </source>
</evidence>
<evidence type="ECO:0000313" key="8">
    <source>
        <dbReference type="Ensembl" id="ENSCWAP00000017696.1"/>
    </source>
</evidence>
<accession>A0A8C3WU49</accession>
<reference evidence="8" key="1">
    <citation type="submission" date="2025-08" db="UniProtKB">
        <authorList>
            <consortium name="Ensembl"/>
        </authorList>
    </citation>
    <scope>IDENTIFICATION</scope>
</reference>
<dbReference type="SMART" id="SM00018">
    <property type="entry name" value="PD"/>
    <property type="match status" value="1"/>
</dbReference>
<dbReference type="FunFam" id="4.10.110.10:FF:000001">
    <property type="entry name" value="Trefoil factor 3"/>
    <property type="match status" value="1"/>
</dbReference>
<organism evidence="8 9">
    <name type="scientific">Catagonus wagneri</name>
    <name type="common">Chacoan peccary</name>
    <dbReference type="NCBI Taxonomy" id="51154"/>
    <lineage>
        <taxon>Eukaryota</taxon>
        <taxon>Metazoa</taxon>
        <taxon>Chordata</taxon>
        <taxon>Craniata</taxon>
        <taxon>Vertebrata</taxon>
        <taxon>Euteleostomi</taxon>
        <taxon>Mammalia</taxon>
        <taxon>Eutheria</taxon>
        <taxon>Laurasiatheria</taxon>
        <taxon>Artiodactyla</taxon>
        <taxon>Suina</taxon>
        <taxon>Tayassuidae</taxon>
        <taxon>Catagonus</taxon>
    </lineage>
</organism>
<dbReference type="PANTHER" id="PTHR13826">
    <property type="entry name" value="INTESTINAL TREFOIL FACTOR-RELATED"/>
    <property type="match status" value="1"/>
</dbReference>
<evidence type="ECO:0000256" key="3">
    <source>
        <dbReference type="ARBA" id="ARBA00022729"/>
    </source>
</evidence>
<name>A0A8C3WU49_9CETA</name>
<dbReference type="AlphaFoldDB" id="A0A8C3WU49"/>
<feature type="signal peptide" evidence="6">
    <location>
        <begin position="1"/>
        <end position="26"/>
    </location>
</feature>
<dbReference type="PANTHER" id="PTHR13826:SF18">
    <property type="entry name" value="TREFOIL FACTOR 1"/>
    <property type="match status" value="1"/>
</dbReference>
<dbReference type="GeneTree" id="ENSGT00940000162623"/>
<evidence type="ECO:0000259" key="7">
    <source>
        <dbReference type="PROSITE" id="PS51448"/>
    </source>
</evidence>
<keyword evidence="4 5" id="KW-1015">Disulfide bond</keyword>
<dbReference type="Gene3D" id="4.10.110.10">
    <property type="entry name" value="Spasmolytic Protein, domain 1"/>
    <property type="match status" value="1"/>
</dbReference>
<evidence type="ECO:0000313" key="9">
    <source>
        <dbReference type="Proteomes" id="UP000694540"/>
    </source>
</evidence>
<dbReference type="Pfam" id="PF00088">
    <property type="entry name" value="Trefoil"/>
    <property type="match status" value="1"/>
</dbReference>
<feature type="disulfide bond" evidence="5">
    <location>
        <begin position="31"/>
        <end position="57"/>
    </location>
</feature>
<feature type="chain" id="PRO_5034469116" evidence="6">
    <location>
        <begin position="27"/>
        <end position="84"/>
    </location>
</feature>
<feature type="disulfide bond" evidence="5">
    <location>
        <begin position="51"/>
        <end position="68"/>
    </location>
</feature>